<dbReference type="Proteomes" id="UP000011939">
    <property type="component" value="Unassembled WGS sequence"/>
</dbReference>
<dbReference type="EMBL" id="AMZQ01000012">
    <property type="protein sequence ID" value="EKU10432.1"/>
    <property type="molecule type" value="Genomic_DNA"/>
</dbReference>
<reference evidence="1 2" key="1">
    <citation type="journal article" date="2013" name="Genome Announc.">
        <title>Genome Sequence of Campylobacter showae UNSWCD, Isolated from a Patient with Crohn's Disease.</title>
        <authorList>
            <person name="Tay A.P."/>
            <person name="Kaakoush N.O."/>
            <person name="Deshpande N.P."/>
            <person name="Chen Z."/>
            <person name="Mitchell H."/>
            <person name="Wilkins M.R."/>
        </authorList>
    </citation>
    <scope>NUCLEOTIDE SEQUENCE [LARGE SCALE GENOMIC DNA]</scope>
    <source>
        <strain evidence="1 2">CSUNSWCD</strain>
    </source>
</reference>
<dbReference type="RefSeq" id="WP_009495939.1">
    <property type="nucleotide sequence ID" value="NZ_AMZQ01000012.1"/>
</dbReference>
<dbReference type="STRING" id="1244083.CSUNSWCD_758"/>
<organism evidence="1 2">
    <name type="scientific">Campylobacter showae CSUNSWCD</name>
    <dbReference type="NCBI Taxonomy" id="1244083"/>
    <lineage>
        <taxon>Bacteria</taxon>
        <taxon>Pseudomonadati</taxon>
        <taxon>Campylobacterota</taxon>
        <taxon>Epsilonproteobacteria</taxon>
        <taxon>Campylobacterales</taxon>
        <taxon>Campylobacteraceae</taxon>
        <taxon>Campylobacter</taxon>
    </lineage>
</organism>
<dbReference type="PATRIC" id="fig|1244083.3.peg.2002"/>
<proteinExistence type="predicted"/>
<accession>M5IDM0</accession>
<sequence>MFAGSLNEIANKLKNLNKKAQLIYAFNGTGKTRLSVEFKNLRLCMKNVLLFKV</sequence>
<protein>
    <submittedName>
        <fullName evidence="1">Anticodon nuclease</fullName>
    </submittedName>
</protein>
<name>M5IDM0_9BACT</name>
<evidence type="ECO:0000313" key="1">
    <source>
        <dbReference type="EMBL" id="EKU10432.1"/>
    </source>
</evidence>
<evidence type="ECO:0000313" key="2">
    <source>
        <dbReference type="Proteomes" id="UP000011939"/>
    </source>
</evidence>
<dbReference type="AlphaFoldDB" id="M5IDM0"/>
<comment type="caution">
    <text evidence="1">The sequence shown here is derived from an EMBL/GenBank/DDBJ whole genome shotgun (WGS) entry which is preliminary data.</text>
</comment>
<gene>
    <name evidence="1" type="ORF">CSUNSWCD_758</name>
</gene>